<name>A0AAD7NDP1_9AGAR</name>
<feature type="compositionally biased region" description="Pro residues" evidence="1">
    <location>
        <begin position="397"/>
        <end position="408"/>
    </location>
</feature>
<dbReference type="Proteomes" id="UP001215598">
    <property type="component" value="Unassembled WGS sequence"/>
</dbReference>
<feature type="compositionally biased region" description="Low complexity" evidence="1">
    <location>
        <begin position="491"/>
        <end position="506"/>
    </location>
</feature>
<feature type="compositionally biased region" description="Basic and acidic residues" evidence="1">
    <location>
        <begin position="587"/>
        <end position="598"/>
    </location>
</feature>
<organism evidence="2 3">
    <name type="scientific">Mycena metata</name>
    <dbReference type="NCBI Taxonomy" id="1033252"/>
    <lineage>
        <taxon>Eukaryota</taxon>
        <taxon>Fungi</taxon>
        <taxon>Dikarya</taxon>
        <taxon>Basidiomycota</taxon>
        <taxon>Agaricomycotina</taxon>
        <taxon>Agaricomycetes</taxon>
        <taxon>Agaricomycetidae</taxon>
        <taxon>Agaricales</taxon>
        <taxon>Marasmiineae</taxon>
        <taxon>Mycenaceae</taxon>
        <taxon>Mycena</taxon>
    </lineage>
</organism>
<reference evidence="2" key="1">
    <citation type="submission" date="2023-03" db="EMBL/GenBank/DDBJ databases">
        <title>Massive genome expansion in bonnet fungi (Mycena s.s.) driven by repeated elements and novel gene families across ecological guilds.</title>
        <authorList>
            <consortium name="Lawrence Berkeley National Laboratory"/>
            <person name="Harder C.B."/>
            <person name="Miyauchi S."/>
            <person name="Viragh M."/>
            <person name="Kuo A."/>
            <person name="Thoen E."/>
            <person name="Andreopoulos B."/>
            <person name="Lu D."/>
            <person name="Skrede I."/>
            <person name="Drula E."/>
            <person name="Henrissat B."/>
            <person name="Morin E."/>
            <person name="Kohler A."/>
            <person name="Barry K."/>
            <person name="LaButti K."/>
            <person name="Morin E."/>
            <person name="Salamov A."/>
            <person name="Lipzen A."/>
            <person name="Mereny Z."/>
            <person name="Hegedus B."/>
            <person name="Baldrian P."/>
            <person name="Stursova M."/>
            <person name="Weitz H."/>
            <person name="Taylor A."/>
            <person name="Grigoriev I.V."/>
            <person name="Nagy L.G."/>
            <person name="Martin F."/>
            <person name="Kauserud H."/>
        </authorList>
    </citation>
    <scope>NUCLEOTIDE SEQUENCE</scope>
    <source>
        <strain evidence="2">CBHHK182m</strain>
    </source>
</reference>
<proteinExistence type="predicted"/>
<evidence type="ECO:0000256" key="1">
    <source>
        <dbReference type="SAM" id="MobiDB-lite"/>
    </source>
</evidence>
<gene>
    <name evidence="2" type="ORF">B0H16DRAFT_696393</name>
</gene>
<accession>A0AAD7NDP1</accession>
<sequence>MNFSASISICRRGLQGVYWTQRRSFYHFEPFYSWHTPVLIRKKRTTRPPFELPAGVTTLDPNKITSEQYFDISTSRLASQYRKIEQKRRPNPHMRQVGDIVYTTDTPFPPDTKGFLYFYSPPDRHPLCGCIRFRVAEDPSSRGFQAGHDLLLPHGLPWEIPIWETVTWGGYKNLLDVLAADGFAPPLLQLACRSANVERDSVFISALGQPWLVDWATEFSRIYVIRPLLHPVPILIPHPWFQNYRGLRPAPYSGRGIVSVITTPEGNLGLRVDKVLYMTQHSNNLDTVRPVDGLVTELGARLVQKSTKGTELKAFQTVVHALSPIKMLPPARADESPLEVFRHPPPPRAGKFPELDPAARVPLPPLAIRNRESEERHRALAMKPRPSAVPDLSPKFLPSPPVSPPPPTWDRKADWNPPAGIFYSAPARTPMPSSPHRNYKQAPSEDSWYRSPRQAAQPEAASHALREPPPHRASPPHAQAPAESPRPGPPYLGAAAGGVSPPNVSNRPPPHAHTPAYRQTDWPRPPPYGAAVGGVSPPNVSNRPPPNTQTPADRQTDWPRPPPYGAAVGGVSASNRPPPNAPTPADRQTDWPRPHDGRLFPPTWSQSTPPPRFRR</sequence>
<feature type="compositionally biased region" description="Basic and acidic residues" evidence="1">
    <location>
        <begin position="369"/>
        <end position="378"/>
    </location>
</feature>
<dbReference type="EMBL" id="JARKIB010000047">
    <property type="protein sequence ID" value="KAJ7756276.1"/>
    <property type="molecule type" value="Genomic_DNA"/>
</dbReference>
<comment type="caution">
    <text evidence="2">The sequence shown here is derived from an EMBL/GenBank/DDBJ whole genome shotgun (WGS) entry which is preliminary data.</text>
</comment>
<evidence type="ECO:0000313" key="3">
    <source>
        <dbReference type="Proteomes" id="UP001215598"/>
    </source>
</evidence>
<evidence type="ECO:0000313" key="2">
    <source>
        <dbReference type="EMBL" id="KAJ7756276.1"/>
    </source>
</evidence>
<protein>
    <submittedName>
        <fullName evidence="2">Uncharacterized protein</fullName>
    </submittedName>
</protein>
<dbReference type="AlphaFoldDB" id="A0AAD7NDP1"/>
<feature type="region of interest" description="Disordered" evidence="1">
    <location>
        <begin position="368"/>
        <end position="615"/>
    </location>
</feature>
<keyword evidence="3" id="KW-1185">Reference proteome</keyword>